<dbReference type="Gene3D" id="3.20.20.120">
    <property type="entry name" value="Enolase-like C-terminal domain"/>
    <property type="match status" value="1"/>
</dbReference>
<comment type="caution">
    <text evidence="5">The sequence shown here is derived from an EMBL/GenBank/DDBJ whole genome shotgun (WGS) entry which is preliminary data.</text>
</comment>
<dbReference type="SMART" id="SM00922">
    <property type="entry name" value="MR_MLE"/>
    <property type="match status" value="1"/>
</dbReference>
<feature type="domain" description="Mandelate racemase/muconate lactonizing enzyme C-terminal" evidence="4">
    <location>
        <begin position="125"/>
        <end position="230"/>
    </location>
</feature>
<dbReference type="Pfam" id="PF13378">
    <property type="entry name" value="MR_MLE_C"/>
    <property type="match status" value="1"/>
</dbReference>
<dbReference type="InterPro" id="IPR013342">
    <property type="entry name" value="Mandelate_racemase_C"/>
</dbReference>
<dbReference type="OrthoDB" id="9775391at2"/>
<dbReference type="Gene3D" id="3.30.390.10">
    <property type="entry name" value="Enolase-like, N-terminal domain"/>
    <property type="match status" value="1"/>
</dbReference>
<gene>
    <name evidence="5" type="ORF">A5886_001086</name>
</gene>
<organism evidence="5 6">
    <name type="scientific">Candidatus Enterococcus testudinis</name>
    <dbReference type="NCBI Taxonomy" id="1834191"/>
    <lineage>
        <taxon>Bacteria</taxon>
        <taxon>Bacillati</taxon>
        <taxon>Bacillota</taxon>
        <taxon>Bacilli</taxon>
        <taxon>Lactobacillales</taxon>
        <taxon>Enterococcaceae</taxon>
        <taxon>Enterococcus</taxon>
    </lineage>
</organism>
<dbReference type="InterPro" id="IPR013341">
    <property type="entry name" value="Mandelate_racemase_N_dom"/>
</dbReference>
<proteinExistence type="predicted"/>
<dbReference type="PANTHER" id="PTHR48080">
    <property type="entry name" value="D-GALACTONATE DEHYDRATASE-RELATED"/>
    <property type="match status" value="1"/>
</dbReference>
<dbReference type="InterPro" id="IPR029065">
    <property type="entry name" value="Enolase_C-like"/>
</dbReference>
<dbReference type="InterPro" id="IPR023592">
    <property type="entry name" value="Galactonate_deHydtase"/>
</dbReference>
<dbReference type="NCBIfam" id="NF010624">
    <property type="entry name" value="PRK14017.1"/>
    <property type="match status" value="1"/>
</dbReference>
<dbReference type="GO" id="GO:0034194">
    <property type="term" value="P:D-galactonate catabolic process"/>
    <property type="evidence" value="ECO:0007669"/>
    <property type="project" value="InterPro"/>
</dbReference>
<dbReference type="SUPFAM" id="SSF54826">
    <property type="entry name" value="Enolase N-terminal domain-like"/>
    <property type="match status" value="1"/>
</dbReference>
<sequence length="382" mass="43217">MKISKITVYKVKPRWIFVKISTDEGIEGWGEMISGTKTETVVAGAYEVGNRFLVGQNPFEIERLFQIMHRSFFRGGPIHGTIVSGLEMALWDIKGKALRVPVYELLGGAARDRIKVYSWIGGDRPNEVVEQAQDRFDRGFTAVKMNATEELHYIDSYEKVEEVVERVASIREKFGYKLDIGVDFHGRVHKPMAKVLAKALEPYHPMFLEEVVLPENEEHFKEVAQAVSVPLATGERLYTRWQFKSIFQEGAIDIIQPDVALCGGILETRKIAAMAEAYDVAVAPHAPYGPIALAATLQVDSCTPNVFIQEQSLGIHYNKGFDLLDFVKNKEVFQYKDGYVDLPQKPGLGLEMDEDRVKEIAQEGLVWTNPQWKNYDGTIAEW</sequence>
<reference evidence="5 6" key="1">
    <citation type="submission" date="2017-05" db="EMBL/GenBank/DDBJ databases">
        <title>The Genome Sequence of Enterococcus sp. 8G7_MSG3316.</title>
        <authorList>
            <consortium name="The Broad Institute Genomics Platform"/>
            <consortium name="The Broad Institute Genomic Center for Infectious Diseases"/>
            <person name="Earl A."/>
            <person name="Manson A."/>
            <person name="Schwartman J."/>
            <person name="Gilmore M."/>
            <person name="Abouelleil A."/>
            <person name="Cao P."/>
            <person name="Chapman S."/>
            <person name="Cusick C."/>
            <person name="Shea T."/>
            <person name="Young S."/>
            <person name="Neafsey D."/>
            <person name="Nusbaum C."/>
            <person name="Birren B."/>
        </authorList>
    </citation>
    <scope>NUCLEOTIDE SEQUENCE [LARGE SCALE GENOMIC DNA]</scope>
    <source>
        <strain evidence="5 6">8G7_MSG3316</strain>
    </source>
</reference>
<evidence type="ECO:0000256" key="3">
    <source>
        <dbReference type="ARBA" id="ARBA00023239"/>
    </source>
</evidence>
<evidence type="ECO:0000313" key="5">
    <source>
        <dbReference type="EMBL" id="OTN76010.1"/>
    </source>
</evidence>
<protein>
    <submittedName>
        <fullName evidence="5">Mandelate racemase/muconate lactonizing enzyme domain-containing protein</fullName>
    </submittedName>
</protein>
<dbReference type="SFLD" id="SFLDF00003">
    <property type="entry name" value="D-galactonate_dehydratase"/>
    <property type="match status" value="1"/>
</dbReference>
<dbReference type="AlphaFoldDB" id="A0A242A539"/>
<dbReference type="InterPro" id="IPR029017">
    <property type="entry name" value="Enolase-like_N"/>
</dbReference>
<dbReference type="EMBL" id="NGKU01000001">
    <property type="protein sequence ID" value="OTN76010.1"/>
    <property type="molecule type" value="Genomic_DNA"/>
</dbReference>
<keyword evidence="6" id="KW-1185">Reference proteome</keyword>
<dbReference type="Pfam" id="PF02746">
    <property type="entry name" value="MR_MLE_N"/>
    <property type="match status" value="1"/>
</dbReference>
<accession>A0A242A539</accession>
<evidence type="ECO:0000256" key="1">
    <source>
        <dbReference type="ARBA" id="ARBA00022723"/>
    </source>
</evidence>
<dbReference type="STRING" id="1834191.A5886_001086"/>
<evidence type="ECO:0000259" key="4">
    <source>
        <dbReference type="SMART" id="SM00922"/>
    </source>
</evidence>
<evidence type="ECO:0000313" key="6">
    <source>
        <dbReference type="Proteomes" id="UP000195043"/>
    </source>
</evidence>
<dbReference type="Proteomes" id="UP000195043">
    <property type="component" value="Unassembled WGS sequence"/>
</dbReference>
<dbReference type="GO" id="GO:0046872">
    <property type="term" value="F:metal ion binding"/>
    <property type="evidence" value="ECO:0007669"/>
    <property type="project" value="UniProtKB-KW"/>
</dbReference>
<name>A0A242A539_9ENTE</name>
<dbReference type="SUPFAM" id="SSF51604">
    <property type="entry name" value="Enolase C-terminal domain-like"/>
    <property type="match status" value="1"/>
</dbReference>
<dbReference type="GO" id="GO:0008869">
    <property type="term" value="F:galactonate dehydratase activity"/>
    <property type="evidence" value="ECO:0007669"/>
    <property type="project" value="InterPro"/>
</dbReference>
<keyword evidence="1" id="KW-0479">Metal-binding</keyword>
<keyword evidence="2" id="KW-0460">Magnesium</keyword>
<evidence type="ECO:0000256" key="2">
    <source>
        <dbReference type="ARBA" id="ARBA00022842"/>
    </source>
</evidence>
<dbReference type="InterPro" id="IPR034593">
    <property type="entry name" value="DgoD-like"/>
</dbReference>
<dbReference type="PANTHER" id="PTHR48080:SF2">
    <property type="entry name" value="D-GALACTONATE DEHYDRATASE"/>
    <property type="match status" value="1"/>
</dbReference>
<dbReference type="SFLD" id="SFLDS00001">
    <property type="entry name" value="Enolase"/>
    <property type="match status" value="1"/>
</dbReference>
<dbReference type="SFLD" id="SFLDG00179">
    <property type="entry name" value="mandelate_racemase"/>
    <property type="match status" value="1"/>
</dbReference>
<dbReference type="InterPro" id="IPR036849">
    <property type="entry name" value="Enolase-like_C_sf"/>
</dbReference>
<dbReference type="RefSeq" id="WP_086274011.1">
    <property type="nucleotide sequence ID" value="NZ_NGKU01000001.1"/>
</dbReference>
<keyword evidence="3" id="KW-0456">Lyase</keyword>